<name>A0A1W1Y497_9BURK</name>
<protein>
    <submittedName>
        <fullName evidence="2">TRAP-type C4-dicarboxylate transport system, substrate-binding protein</fullName>
    </submittedName>
</protein>
<sequence length="372" mass="40811">MSPIQIAGNDSVEQVIQKTNIARAWLDVPAQDLVSVEPQFVLRVSAHIPGSSPAVVDVFEPAFKRLHQMTAGAIQVKAFWGGSLHKEREGIEALKAGITDMCPVYSAWDATMFPAAQALSLPFIFDSAEGATAVSEALYHKHFKKDFESQGVLMGRMVATSEYNLFSREPIRTLADIAGKKIACSNGVESDLFSALGAIPVGCSTPEGKKAYEGNEVFAISISDSAAHTVGLYKHANYRTSANLVRVNLEYGLSPTFYQQLPEDLKIILNQWLRGLAQAGAQLFYGLAGAKACEAFLENGMEFISLTTEEQSIWRNQVAPVKQQLIDQLTAQGYSGDEIVEDILQWAKHYAEFTSDELMQESLDHPFMDLLP</sequence>
<dbReference type="InterPro" id="IPR018389">
    <property type="entry name" value="DctP_fam"/>
</dbReference>
<evidence type="ECO:0000313" key="2">
    <source>
        <dbReference type="EMBL" id="SMC30661.1"/>
    </source>
</evidence>
<proteinExistence type="predicted"/>
<dbReference type="Pfam" id="PF03480">
    <property type="entry name" value="DctP"/>
    <property type="match status" value="1"/>
</dbReference>
<dbReference type="PANTHER" id="PTHR33376:SF15">
    <property type="entry name" value="BLL6794 PROTEIN"/>
    <property type="match status" value="1"/>
</dbReference>
<keyword evidence="1" id="KW-0732">Signal</keyword>
<accession>A0A1W1Y497</accession>
<evidence type="ECO:0000256" key="1">
    <source>
        <dbReference type="ARBA" id="ARBA00022729"/>
    </source>
</evidence>
<evidence type="ECO:0000313" key="3">
    <source>
        <dbReference type="Proteomes" id="UP000192708"/>
    </source>
</evidence>
<reference evidence="2 3" key="1">
    <citation type="submission" date="2017-04" db="EMBL/GenBank/DDBJ databases">
        <authorList>
            <person name="Afonso C.L."/>
            <person name="Miller P.J."/>
            <person name="Scott M.A."/>
            <person name="Spackman E."/>
            <person name="Goraichik I."/>
            <person name="Dimitrov K.M."/>
            <person name="Suarez D.L."/>
            <person name="Swayne D.E."/>
        </authorList>
    </citation>
    <scope>NUCLEOTIDE SEQUENCE [LARGE SCALE GENOMIC DNA]</scope>
    <source>
        <strain evidence="2 3">VK13</strain>
    </source>
</reference>
<keyword evidence="3" id="KW-1185">Reference proteome</keyword>
<dbReference type="InterPro" id="IPR038404">
    <property type="entry name" value="TRAP_DctP_sf"/>
</dbReference>
<dbReference type="PANTHER" id="PTHR33376">
    <property type="match status" value="1"/>
</dbReference>
<dbReference type="NCBIfam" id="NF037995">
    <property type="entry name" value="TRAP_S1"/>
    <property type="match status" value="1"/>
</dbReference>
<dbReference type="RefSeq" id="WP_159460780.1">
    <property type="nucleotide sequence ID" value="NZ_FWXJ01000001.1"/>
</dbReference>
<dbReference type="EMBL" id="FWXJ01000001">
    <property type="protein sequence ID" value="SMC30661.1"/>
    <property type="molecule type" value="Genomic_DNA"/>
</dbReference>
<organism evidence="2 3">
    <name type="scientific">Polynucleobacter kasalickyi</name>
    <dbReference type="NCBI Taxonomy" id="1938817"/>
    <lineage>
        <taxon>Bacteria</taxon>
        <taxon>Pseudomonadati</taxon>
        <taxon>Pseudomonadota</taxon>
        <taxon>Betaproteobacteria</taxon>
        <taxon>Burkholderiales</taxon>
        <taxon>Burkholderiaceae</taxon>
        <taxon>Polynucleobacter</taxon>
    </lineage>
</organism>
<dbReference type="GO" id="GO:0055085">
    <property type="term" value="P:transmembrane transport"/>
    <property type="evidence" value="ECO:0007669"/>
    <property type="project" value="InterPro"/>
</dbReference>
<dbReference type="STRING" id="1938817.SAMN06296008_101238"/>
<dbReference type="Gene3D" id="3.40.190.170">
    <property type="entry name" value="Bacterial extracellular solute-binding protein, family 7"/>
    <property type="match status" value="1"/>
</dbReference>
<gene>
    <name evidence="2" type="ORF">SAMN06296008_101238</name>
</gene>
<dbReference type="AlphaFoldDB" id="A0A1W1Y497"/>
<dbReference type="OrthoDB" id="286202at2"/>
<dbReference type="Proteomes" id="UP000192708">
    <property type="component" value="Unassembled WGS sequence"/>
</dbReference>